<evidence type="ECO:0000256" key="4">
    <source>
        <dbReference type="ARBA" id="ARBA00023136"/>
    </source>
</evidence>
<dbReference type="OrthoDB" id="1588579at2759"/>
<evidence type="ECO:0000256" key="3">
    <source>
        <dbReference type="ARBA" id="ARBA00022989"/>
    </source>
</evidence>
<organism evidence="9 10">
    <name type="scientific">Meira miltonrushii</name>
    <dbReference type="NCBI Taxonomy" id="1280837"/>
    <lineage>
        <taxon>Eukaryota</taxon>
        <taxon>Fungi</taxon>
        <taxon>Dikarya</taxon>
        <taxon>Basidiomycota</taxon>
        <taxon>Ustilaginomycotina</taxon>
        <taxon>Exobasidiomycetes</taxon>
        <taxon>Exobasidiales</taxon>
        <taxon>Brachybasidiaceae</taxon>
        <taxon>Meira</taxon>
    </lineage>
</organism>
<keyword evidence="2 6" id="KW-0812">Transmembrane</keyword>
<evidence type="ECO:0000313" key="10">
    <source>
        <dbReference type="Proteomes" id="UP000245771"/>
    </source>
</evidence>
<dbReference type="InterPro" id="IPR037185">
    <property type="entry name" value="EmrE-like"/>
</dbReference>
<dbReference type="Pfam" id="PF03151">
    <property type="entry name" value="TPT"/>
    <property type="match status" value="1"/>
</dbReference>
<evidence type="ECO:0000259" key="8">
    <source>
        <dbReference type="Pfam" id="PF03151"/>
    </source>
</evidence>
<dbReference type="GeneID" id="37018014"/>
<dbReference type="AlphaFoldDB" id="A0A316VN56"/>
<comment type="subcellular location">
    <subcellularLocation>
        <location evidence="1">Membrane</location>
        <topology evidence="1">Multi-pass membrane protein</topology>
    </subcellularLocation>
</comment>
<feature type="region of interest" description="Disordered" evidence="5">
    <location>
        <begin position="403"/>
        <end position="437"/>
    </location>
</feature>
<gene>
    <name evidence="9" type="ORF">FA14DRAFT_117468</name>
</gene>
<dbReference type="InParanoid" id="A0A316VN56"/>
<evidence type="ECO:0000256" key="2">
    <source>
        <dbReference type="ARBA" id="ARBA00022692"/>
    </source>
</evidence>
<protein>
    <submittedName>
        <fullName evidence="9">TPT-domain-containing protein</fullName>
    </submittedName>
</protein>
<feature type="transmembrane region" description="Helical" evidence="6">
    <location>
        <begin position="260"/>
        <end position="286"/>
    </location>
</feature>
<evidence type="ECO:0000313" key="9">
    <source>
        <dbReference type="EMBL" id="PWN37843.1"/>
    </source>
</evidence>
<dbReference type="STRING" id="1280837.A0A316VN56"/>
<name>A0A316VN56_9BASI</name>
<dbReference type="EMBL" id="KZ819602">
    <property type="protein sequence ID" value="PWN37843.1"/>
    <property type="molecule type" value="Genomic_DNA"/>
</dbReference>
<dbReference type="InterPro" id="IPR004853">
    <property type="entry name" value="Sugar_P_trans_dom"/>
</dbReference>
<feature type="transmembrane region" description="Helical" evidence="6">
    <location>
        <begin position="175"/>
        <end position="194"/>
    </location>
</feature>
<accession>A0A316VN56</accession>
<proteinExistence type="predicted"/>
<reference evidence="9 10" key="1">
    <citation type="journal article" date="2018" name="Mol. Biol. Evol.">
        <title>Broad Genomic Sampling Reveals a Smut Pathogenic Ancestry of the Fungal Clade Ustilaginomycotina.</title>
        <authorList>
            <person name="Kijpornyongpan T."/>
            <person name="Mondo S.J."/>
            <person name="Barry K."/>
            <person name="Sandor L."/>
            <person name="Lee J."/>
            <person name="Lipzen A."/>
            <person name="Pangilinan J."/>
            <person name="LaButti K."/>
            <person name="Hainaut M."/>
            <person name="Henrissat B."/>
            <person name="Grigoriev I.V."/>
            <person name="Spatafora J.W."/>
            <person name="Aime M.C."/>
        </authorList>
    </citation>
    <scope>NUCLEOTIDE SEQUENCE [LARGE SCALE GENOMIC DNA]</scope>
    <source>
        <strain evidence="9 10">MCA 3882</strain>
    </source>
</reference>
<evidence type="ECO:0000256" key="6">
    <source>
        <dbReference type="SAM" id="Phobius"/>
    </source>
</evidence>
<dbReference type="Proteomes" id="UP000245771">
    <property type="component" value="Unassembled WGS sequence"/>
</dbReference>
<feature type="transmembrane region" description="Helical" evidence="6">
    <location>
        <begin position="47"/>
        <end position="71"/>
    </location>
</feature>
<feature type="chain" id="PRO_5016325513" evidence="7">
    <location>
        <begin position="24"/>
        <end position="437"/>
    </location>
</feature>
<dbReference type="SUPFAM" id="SSF103481">
    <property type="entry name" value="Multidrug resistance efflux transporter EmrE"/>
    <property type="match status" value="1"/>
</dbReference>
<keyword evidence="10" id="KW-1185">Reference proteome</keyword>
<keyword evidence="7" id="KW-0732">Signal</keyword>
<evidence type="ECO:0000256" key="5">
    <source>
        <dbReference type="SAM" id="MobiDB-lite"/>
    </source>
</evidence>
<keyword evidence="3 6" id="KW-1133">Transmembrane helix</keyword>
<feature type="transmembrane region" description="Helical" evidence="6">
    <location>
        <begin position="148"/>
        <end position="169"/>
    </location>
</feature>
<sequence length="437" mass="47494">MPSPKTAAFVLSCLMWYFASALSSNTSKALLSSQKKVSPPTPAPFPYPVTLTLIQFIFIHALSASVASATIMRHVPGMRKPVTRIVSNPGWKRISDMAKLSVFNVVGHALSTVAISRVPVSTVHTIKALTPLFTVLSFRFVFGVQYSFMAYFSLVPLTLGVMMACTSLSFSANDLVGLITALASTLIFVAQSIYSKNLVGRGSDKNVPADSKDAKLDKINILYYTSACSIGIMIPMALYYDGAKMFFGEESIGIKASSLYVFSMVSANGIVQFAQNFLAFSVLALVSPVTYSIASLFKRVFVICFAIIWFGQSVSILQWFGIVLTFVGLYIYNDAKSSKSIAKAEEKMELDQRKKEMVLPFTARGAAWLSTANEAKHTQSTSISLHGPSNSIHSAPSHHVSFLHDPRRTIPSPPPSRGPSSDDESGMITGKLKDTSR</sequence>
<evidence type="ECO:0000256" key="7">
    <source>
        <dbReference type="SAM" id="SignalP"/>
    </source>
</evidence>
<feature type="domain" description="Sugar phosphate transporter" evidence="8">
    <location>
        <begin position="11"/>
        <end position="333"/>
    </location>
</feature>
<dbReference type="RefSeq" id="XP_025358145.1">
    <property type="nucleotide sequence ID" value="XM_025496233.1"/>
</dbReference>
<dbReference type="InterPro" id="IPR050186">
    <property type="entry name" value="TPT_transporter"/>
</dbReference>
<dbReference type="GO" id="GO:0016020">
    <property type="term" value="C:membrane"/>
    <property type="evidence" value="ECO:0007669"/>
    <property type="project" value="UniProtKB-SubCell"/>
</dbReference>
<evidence type="ECO:0000256" key="1">
    <source>
        <dbReference type="ARBA" id="ARBA00004141"/>
    </source>
</evidence>
<feature type="signal peptide" evidence="7">
    <location>
        <begin position="1"/>
        <end position="23"/>
    </location>
</feature>
<keyword evidence="4 6" id="KW-0472">Membrane</keyword>
<dbReference type="PANTHER" id="PTHR11132">
    <property type="entry name" value="SOLUTE CARRIER FAMILY 35"/>
    <property type="match status" value="1"/>
</dbReference>
<feature type="transmembrane region" description="Helical" evidence="6">
    <location>
        <begin position="221"/>
        <end position="240"/>
    </location>
</feature>
<dbReference type="FunCoup" id="A0A316VN56">
    <property type="interactions" value="331"/>
</dbReference>